<dbReference type="EMBL" id="AP012489">
    <property type="protein sequence ID" value="BAN90940.1"/>
    <property type="molecule type" value="Genomic_DNA"/>
</dbReference>
<dbReference type="STRING" id="1198449.ACAM_1471"/>
<name>U3TFX4_9CREN</name>
<feature type="compositionally biased region" description="Basic and acidic residues" evidence="1">
    <location>
        <begin position="1"/>
        <end position="20"/>
    </location>
</feature>
<proteinExistence type="predicted"/>
<dbReference type="RefSeq" id="WP_022542206.1">
    <property type="nucleotide sequence ID" value="NC_022521.1"/>
</dbReference>
<accession>U3TFX4</accession>
<dbReference type="eggNOG" id="arCOG05941">
    <property type="taxonomic scope" value="Archaea"/>
</dbReference>
<reference evidence="2 3" key="1">
    <citation type="journal article" date="2013" name="Appl. Environ. Microbiol.">
        <title>Variation of the Virus-Related Elements within Syntenic Genomes of the Hyperthermophilic Archaeon Aeropyrum.</title>
        <authorList>
            <person name="Daifuku T."/>
            <person name="Yoshida T."/>
            <person name="Kitamura T."/>
            <person name="Kawaichi S."/>
            <person name="Inoue T."/>
            <person name="Nomura K."/>
            <person name="Yoshida Y."/>
            <person name="Kuno S."/>
            <person name="Sako Y."/>
        </authorList>
    </citation>
    <scope>NUCLEOTIDE SEQUENCE [LARGE SCALE GENOMIC DNA]</scope>
    <source>
        <strain evidence="2 3">SY1</strain>
    </source>
</reference>
<evidence type="ECO:0000313" key="2">
    <source>
        <dbReference type="EMBL" id="BAN90940.1"/>
    </source>
</evidence>
<keyword evidence="3" id="KW-1185">Reference proteome</keyword>
<dbReference type="AlphaFoldDB" id="U3TFX4"/>
<evidence type="ECO:0000256" key="1">
    <source>
        <dbReference type="SAM" id="MobiDB-lite"/>
    </source>
</evidence>
<dbReference type="Proteomes" id="UP000016887">
    <property type="component" value="Chromosome"/>
</dbReference>
<evidence type="ECO:0000313" key="3">
    <source>
        <dbReference type="Proteomes" id="UP000016887"/>
    </source>
</evidence>
<gene>
    <name evidence="2" type="ORF">ACAM_1471</name>
</gene>
<protein>
    <submittedName>
        <fullName evidence="2">Uncharacterized protein</fullName>
    </submittedName>
</protein>
<sequence>MKDACDEKSPNAQGYDKEEPTEPPSGDCMVIVYNGYDRIKDYLDSLKPMLYRYNTIIRPTGYYLKPVHKVYYKTPDGRSRIYEYYGRYWWRIEGRGSRRRLVYVGKDKPASLPEPPTTGLEDVKLIIEGNNVILDCPSYKRIEHILSGLHVEALK</sequence>
<feature type="region of interest" description="Disordered" evidence="1">
    <location>
        <begin position="1"/>
        <end position="23"/>
    </location>
</feature>
<dbReference type="KEGG" id="acj:ACAM_1471"/>
<dbReference type="GeneID" id="17110688"/>
<organism evidence="2 3">
    <name type="scientific">Aeropyrum camini SY1 = JCM 12091</name>
    <dbReference type="NCBI Taxonomy" id="1198449"/>
    <lineage>
        <taxon>Archaea</taxon>
        <taxon>Thermoproteota</taxon>
        <taxon>Thermoprotei</taxon>
        <taxon>Desulfurococcales</taxon>
        <taxon>Desulfurococcaceae</taxon>
        <taxon>Aeropyrum</taxon>
    </lineage>
</organism>